<proteinExistence type="predicted"/>
<dbReference type="FunFam" id="1.10.10.60:FF:000141">
    <property type="entry name" value="TetR family transcriptional regulator"/>
    <property type="match status" value="1"/>
</dbReference>
<evidence type="ECO:0000256" key="3">
    <source>
        <dbReference type="ARBA" id="ARBA00023163"/>
    </source>
</evidence>
<dbReference type="PANTHER" id="PTHR43479:SF11">
    <property type="entry name" value="ACREF_ENVCD OPERON REPRESSOR-RELATED"/>
    <property type="match status" value="1"/>
</dbReference>
<organism evidence="6">
    <name type="scientific">candidate division WOR-3 bacterium</name>
    <dbReference type="NCBI Taxonomy" id="2052148"/>
    <lineage>
        <taxon>Bacteria</taxon>
        <taxon>Bacteria division WOR-3</taxon>
    </lineage>
</organism>
<dbReference type="PRINTS" id="PR00455">
    <property type="entry name" value="HTHTETR"/>
</dbReference>
<dbReference type="Pfam" id="PF00440">
    <property type="entry name" value="TetR_N"/>
    <property type="match status" value="1"/>
</dbReference>
<evidence type="ECO:0000259" key="5">
    <source>
        <dbReference type="PROSITE" id="PS50977"/>
    </source>
</evidence>
<evidence type="ECO:0000256" key="2">
    <source>
        <dbReference type="ARBA" id="ARBA00023125"/>
    </source>
</evidence>
<feature type="domain" description="HTH tetR-type" evidence="5">
    <location>
        <begin position="28"/>
        <end position="88"/>
    </location>
</feature>
<dbReference type="PROSITE" id="PS01081">
    <property type="entry name" value="HTH_TETR_1"/>
    <property type="match status" value="1"/>
</dbReference>
<keyword evidence="3" id="KW-0804">Transcription</keyword>
<dbReference type="InterPro" id="IPR023772">
    <property type="entry name" value="DNA-bd_HTH_TetR-type_CS"/>
</dbReference>
<dbReference type="Gene3D" id="1.10.357.10">
    <property type="entry name" value="Tetracycline Repressor, domain 2"/>
    <property type="match status" value="1"/>
</dbReference>
<dbReference type="Proteomes" id="UP000885931">
    <property type="component" value="Unassembled WGS sequence"/>
</dbReference>
<comment type="caution">
    <text evidence="6">The sequence shown here is derived from an EMBL/GenBank/DDBJ whole genome shotgun (WGS) entry which is preliminary data.</text>
</comment>
<reference evidence="6" key="1">
    <citation type="journal article" date="2020" name="mSystems">
        <title>Genome- and Community-Level Interaction Insights into Carbon Utilization and Element Cycling Functions of Hydrothermarchaeota in Hydrothermal Sediment.</title>
        <authorList>
            <person name="Zhou Z."/>
            <person name="Liu Y."/>
            <person name="Xu W."/>
            <person name="Pan J."/>
            <person name="Luo Z.H."/>
            <person name="Li M."/>
        </authorList>
    </citation>
    <scope>NUCLEOTIDE SEQUENCE [LARGE SCALE GENOMIC DNA]</scope>
    <source>
        <strain evidence="6">HyVt-237</strain>
    </source>
</reference>
<feature type="DNA-binding region" description="H-T-H motif" evidence="4">
    <location>
        <begin position="51"/>
        <end position="70"/>
    </location>
</feature>
<dbReference type="Gene3D" id="1.10.10.60">
    <property type="entry name" value="Homeodomain-like"/>
    <property type="match status" value="1"/>
</dbReference>
<dbReference type="InterPro" id="IPR036271">
    <property type="entry name" value="Tet_transcr_reg_TetR-rel_C_sf"/>
</dbReference>
<dbReference type="SUPFAM" id="SSF46689">
    <property type="entry name" value="Homeodomain-like"/>
    <property type="match status" value="1"/>
</dbReference>
<dbReference type="PANTHER" id="PTHR43479">
    <property type="entry name" value="ACREF/ENVCD OPERON REPRESSOR-RELATED"/>
    <property type="match status" value="1"/>
</dbReference>
<protein>
    <submittedName>
        <fullName evidence="6">TetR/AcrR family transcriptional regulator</fullName>
    </submittedName>
</protein>
<dbReference type="AlphaFoldDB" id="A0A7C1BEA9"/>
<evidence type="ECO:0000256" key="4">
    <source>
        <dbReference type="PROSITE-ProRule" id="PRU00335"/>
    </source>
</evidence>
<evidence type="ECO:0000313" key="6">
    <source>
        <dbReference type="EMBL" id="HDM90503.1"/>
    </source>
</evidence>
<dbReference type="PROSITE" id="PS50977">
    <property type="entry name" value="HTH_TETR_2"/>
    <property type="match status" value="1"/>
</dbReference>
<dbReference type="EMBL" id="DRBW01000182">
    <property type="protein sequence ID" value="HDM90503.1"/>
    <property type="molecule type" value="Genomic_DNA"/>
</dbReference>
<dbReference type="InterPro" id="IPR009057">
    <property type="entry name" value="Homeodomain-like_sf"/>
</dbReference>
<dbReference type="InterPro" id="IPR001647">
    <property type="entry name" value="HTH_TetR"/>
</dbReference>
<evidence type="ECO:0000256" key="1">
    <source>
        <dbReference type="ARBA" id="ARBA00023015"/>
    </source>
</evidence>
<sequence>MANAGERQICIVDQLDKIGQFVYINRTMGRREEIIQEAKKLLLKFGFRKTTMEDIAKAARIAKATIYHYFASKEDIFREIIHREGNTLRKKLQEAVARGRTPREKLENYARTRLHFLRELVPYYKLLTEKYYSHIPFVEKERKDFDSFELNTLEVILREGVEKGEFEIPDPRLYAFLILQVMKGLEYPLATGKALNLDGKELKLDDALQYLLDILVRGIGKKELR</sequence>
<dbReference type="GO" id="GO:0003677">
    <property type="term" value="F:DNA binding"/>
    <property type="evidence" value="ECO:0007669"/>
    <property type="project" value="UniProtKB-UniRule"/>
</dbReference>
<keyword evidence="1" id="KW-0805">Transcription regulation</keyword>
<accession>A0A7C1BEA9</accession>
<gene>
    <name evidence="6" type="ORF">ENG67_04775</name>
</gene>
<keyword evidence="2 4" id="KW-0238">DNA-binding</keyword>
<dbReference type="SUPFAM" id="SSF48498">
    <property type="entry name" value="Tetracyclin repressor-like, C-terminal domain"/>
    <property type="match status" value="1"/>
</dbReference>
<name>A0A7C1BEA9_UNCW3</name>
<dbReference type="InterPro" id="IPR050624">
    <property type="entry name" value="HTH-type_Tx_Regulator"/>
</dbReference>